<dbReference type="WBParaSite" id="ALUE_0001433201-mRNA-1">
    <property type="protein sequence ID" value="ALUE_0001433201-mRNA-1"/>
    <property type="gene ID" value="ALUE_0001433201"/>
</dbReference>
<keyword evidence="1" id="KW-0472">Membrane</keyword>
<dbReference type="AlphaFoldDB" id="A0A0M3I9Z3"/>
<accession>A0A0M3I9Z3</accession>
<keyword evidence="1" id="KW-0812">Transmembrane</keyword>
<name>A0A0M3I9Z3_ASCLU</name>
<reference evidence="3" key="1">
    <citation type="submission" date="2017-02" db="UniProtKB">
        <authorList>
            <consortium name="WormBaseParasite"/>
        </authorList>
    </citation>
    <scope>IDENTIFICATION</scope>
</reference>
<proteinExistence type="predicted"/>
<sequence length="86" mass="9877">MLQRAGWPLLWTIALSYVALTLGQIVLDSGHLDAVDLSSDLHVQSLLHQLRRVKRAPPRRILVFTFILLAFFYAFPLTNYFYGNIC</sequence>
<organism evidence="2 3">
    <name type="scientific">Ascaris lumbricoides</name>
    <name type="common">Giant roundworm</name>
    <dbReference type="NCBI Taxonomy" id="6252"/>
    <lineage>
        <taxon>Eukaryota</taxon>
        <taxon>Metazoa</taxon>
        <taxon>Ecdysozoa</taxon>
        <taxon>Nematoda</taxon>
        <taxon>Chromadorea</taxon>
        <taxon>Rhabditida</taxon>
        <taxon>Spirurina</taxon>
        <taxon>Ascaridomorpha</taxon>
        <taxon>Ascaridoidea</taxon>
        <taxon>Ascarididae</taxon>
        <taxon>Ascaris</taxon>
    </lineage>
</organism>
<protein>
    <submittedName>
        <fullName evidence="3">Aa_trans domain-containing protein</fullName>
    </submittedName>
</protein>
<keyword evidence="1" id="KW-1133">Transmembrane helix</keyword>
<feature type="transmembrane region" description="Helical" evidence="1">
    <location>
        <begin position="6"/>
        <end position="27"/>
    </location>
</feature>
<evidence type="ECO:0000313" key="3">
    <source>
        <dbReference type="WBParaSite" id="ALUE_0001433201-mRNA-1"/>
    </source>
</evidence>
<dbReference type="Proteomes" id="UP000036681">
    <property type="component" value="Unplaced"/>
</dbReference>
<evidence type="ECO:0000256" key="1">
    <source>
        <dbReference type="SAM" id="Phobius"/>
    </source>
</evidence>
<feature type="transmembrane region" description="Helical" evidence="1">
    <location>
        <begin position="61"/>
        <end position="82"/>
    </location>
</feature>
<keyword evidence="2" id="KW-1185">Reference proteome</keyword>
<evidence type="ECO:0000313" key="2">
    <source>
        <dbReference type="Proteomes" id="UP000036681"/>
    </source>
</evidence>